<dbReference type="RefSeq" id="WP_006439344.1">
    <property type="nucleotide sequence ID" value="NZ_DS995355.1"/>
</dbReference>
<accession>B6FX23</accession>
<evidence type="ECO:0000313" key="1">
    <source>
        <dbReference type="EMBL" id="EEA85943.1"/>
    </source>
</evidence>
<evidence type="ECO:0000313" key="2">
    <source>
        <dbReference type="Proteomes" id="UP000003178"/>
    </source>
</evidence>
<organism evidence="1 2">
    <name type="scientific">Peptacetobacter hiranonis (strain DSM 13275 / JCM 10541 / KCTC 15199 / TO-931)</name>
    <name type="common">Clostridium hiranonis</name>
    <dbReference type="NCBI Taxonomy" id="500633"/>
    <lineage>
        <taxon>Bacteria</taxon>
        <taxon>Bacillati</taxon>
        <taxon>Bacillota</taxon>
        <taxon>Clostridia</taxon>
        <taxon>Peptostreptococcales</taxon>
        <taxon>Peptostreptococcaceae</taxon>
        <taxon>Peptacetobacter</taxon>
    </lineage>
</organism>
<sequence length="151" mass="17622">MDLNTFEADSIELLLRQLGATEIKKVRGILYFIEFDIDEDLQVSYCYNINKKGKYFLQRINPYPISEGVFETEIEVVTFITKDLKKFKNAKNSTNFKKFLEITNKVNKMTDTIEYLFLNYNVDGEDMDTLNRELDDISTTVDAIESNAKEL</sequence>
<reference evidence="1 2" key="2">
    <citation type="submission" date="2008-10" db="EMBL/GenBank/DDBJ databases">
        <title>Draft genome sequence of Clostridium hiranonis (DSM 13275).</title>
        <authorList>
            <person name="Sudarsanam P."/>
            <person name="Ley R."/>
            <person name="Guruge J."/>
            <person name="Turnbaugh P.J."/>
            <person name="Mahowald M."/>
            <person name="Liep D."/>
            <person name="Gordon J."/>
        </authorList>
    </citation>
    <scope>NUCLEOTIDE SEQUENCE [LARGE SCALE GENOMIC DNA]</scope>
    <source>
        <strain evidence="1 2">DSM 13275</strain>
    </source>
</reference>
<keyword evidence="2" id="KW-1185">Reference proteome</keyword>
<dbReference type="EMBL" id="ABWP01000012">
    <property type="protein sequence ID" value="EEA85943.1"/>
    <property type="molecule type" value="Genomic_DNA"/>
</dbReference>
<gene>
    <name evidence="1" type="ORF">CLOHIR_00422</name>
</gene>
<dbReference type="HOGENOM" id="CLU_119453_0_0_9"/>
<comment type="caution">
    <text evidence="1">The sequence shown here is derived from an EMBL/GenBank/DDBJ whole genome shotgun (WGS) entry which is preliminary data.</text>
</comment>
<dbReference type="AlphaFoldDB" id="B6FX23"/>
<protein>
    <submittedName>
        <fullName evidence="1">Uncharacterized protein</fullName>
    </submittedName>
</protein>
<dbReference type="eggNOG" id="ENOG5032SVI">
    <property type="taxonomic scope" value="Bacteria"/>
</dbReference>
<dbReference type="Proteomes" id="UP000003178">
    <property type="component" value="Unassembled WGS sequence"/>
</dbReference>
<name>B6FX23_PEPHT</name>
<proteinExistence type="predicted"/>
<reference evidence="1 2" key="1">
    <citation type="submission" date="2008-09" db="EMBL/GenBank/DDBJ databases">
        <authorList>
            <person name="Fulton L."/>
            <person name="Clifton S."/>
            <person name="Fulton B."/>
            <person name="Xu J."/>
            <person name="Minx P."/>
            <person name="Pepin K.H."/>
            <person name="Johnson M."/>
            <person name="Thiruvilangam P."/>
            <person name="Bhonagiri V."/>
            <person name="Nash W.E."/>
            <person name="Mardis E.R."/>
            <person name="Wilson R.K."/>
        </authorList>
    </citation>
    <scope>NUCLEOTIDE SEQUENCE [LARGE SCALE GENOMIC DNA]</scope>
    <source>
        <strain evidence="1 2">DSM 13275</strain>
    </source>
</reference>
<dbReference type="OrthoDB" id="2057137at2"/>
<dbReference type="STRING" id="500633.CLOHIR_00422"/>